<dbReference type="SUPFAM" id="SSF46689">
    <property type="entry name" value="Homeodomain-like"/>
    <property type="match status" value="1"/>
</dbReference>
<evidence type="ECO:0000259" key="3">
    <source>
        <dbReference type="PROSITE" id="PS50977"/>
    </source>
</evidence>
<keyword evidence="1 2" id="KW-0238">DNA-binding</keyword>
<gene>
    <name evidence="4" type="ORF">bsdtw1_02160</name>
</gene>
<name>A0A6V8SH67_9CLOT</name>
<dbReference type="InterPro" id="IPR001647">
    <property type="entry name" value="HTH_TetR"/>
</dbReference>
<dbReference type="PROSITE" id="PS50977">
    <property type="entry name" value="HTH_TETR_2"/>
    <property type="match status" value="1"/>
</dbReference>
<evidence type="ECO:0000256" key="1">
    <source>
        <dbReference type="ARBA" id="ARBA00023125"/>
    </source>
</evidence>
<dbReference type="GO" id="GO:0003677">
    <property type="term" value="F:DNA binding"/>
    <property type="evidence" value="ECO:0007669"/>
    <property type="project" value="UniProtKB-UniRule"/>
</dbReference>
<dbReference type="EMBL" id="BLZR01000001">
    <property type="protein sequence ID" value="GFP76066.1"/>
    <property type="molecule type" value="Genomic_DNA"/>
</dbReference>
<organism evidence="4 5">
    <name type="scientific">Clostridium fungisolvens</name>
    <dbReference type="NCBI Taxonomy" id="1604897"/>
    <lineage>
        <taxon>Bacteria</taxon>
        <taxon>Bacillati</taxon>
        <taxon>Bacillota</taxon>
        <taxon>Clostridia</taxon>
        <taxon>Eubacteriales</taxon>
        <taxon>Clostridiaceae</taxon>
        <taxon>Clostridium</taxon>
    </lineage>
</organism>
<evidence type="ECO:0000313" key="5">
    <source>
        <dbReference type="Proteomes" id="UP000580568"/>
    </source>
</evidence>
<proteinExistence type="predicted"/>
<dbReference type="RefSeq" id="WP_183277522.1">
    <property type="nucleotide sequence ID" value="NZ_BLZR01000001.1"/>
</dbReference>
<dbReference type="Gene3D" id="1.10.357.10">
    <property type="entry name" value="Tetracycline Repressor, domain 2"/>
    <property type="match status" value="1"/>
</dbReference>
<protein>
    <recommendedName>
        <fullName evidence="3">HTH tetR-type domain-containing protein</fullName>
    </recommendedName>
</protein>
<evidence type="ECO:0000313" key="4">
    <source>
        <dbReference type="EMBL" id="GFP76066.1"/>
    </source>
</evidence>
<dbReference type="InterPro" id="IPR039532">
    <property type="entry name" value="TetR_C_Firmicutes"/>
</dbReference>
<dbReference type="InterPro" id="IPR009057">
    <property type="entry name" value="Homeodomain-like_sf"/>
</dbReference>
<comment type="caution">
    <text evidence="4">The sequence shown here is derived from an EMBL/GenBank/DDBJ whole genome shotgun (WGS) entry which is preliminary data.</text>
</comment>
<reference evidence="4 5" key="1">
    <citation type="submission" date="2020-07" db="EMBL/GenBank/DDBJ databases">
        <title>A new beta-1,3-glucan-decomposing anaerobic bacterium isolated from anoxic soil subjected to biological soil disinfestation.</title>
        <authorList>
            <person name="Ueki A."/>
            <person name="Tonouchi A."/>
        </authorList>
    </citation>
    <scope>NUCLEOTIDE SEQUENCE [LARGE SCALE GENOMIC DNA]</scope>
    <source>
        <strain evidence="4 5">TW1</strain>
    </source>
</reference>
<dbReference type="AlphaFoldDB" id="A0A6V8SH67"/>
<sequence length="189" mass="22520">MANSYMTKQLMADSLKKLMEKIPFSKISIQNIVDGCGITRQAFYYHFQDVYELLGWIYNNEAIYYLEQHKTYENWKEGYLEAFRYIEKNKAFCMNTLHSIGRDHLERFLFANTSNSLKQIVDEISEGTKISEEYKKFIVDFYTPALISLVAKWMEENMKEKPEYIIEKIGFLIDGTIKQAIIRFEEKHR</sequence>
<feature type="domain" description="HTH tetR-type" evidence="3">
    <location>
        <begin position="5"/>
        <end position="65"/>
    </location>
</feature>
<evidence type="ECO:0000256" key="2">
    <source>
        <dbReference type="PROSITE-ProRule" id="PRU00335"/>
    </source>
</evidence>
<dbReference type="PANTHER" id="PTHR43479">
    <property type="entry name" value="ACREF/ENVCD OPERON REPRESSOR-RELATED"/>
    <property type="match status" value="1"/>
</dbReference>
<feature type="DNA-binding region" description="H-T-H motif" evidence="2">
    <location>
        <begin position="28"/>
        <end position="47"/>
    </location>
</feature>
<dbReference type="Pfam" id="PF14278">
    <property type="entry name" value="TetR_C_8"/>
    <property type="match status" value="1"/>
</dbReference>
<dbReference type="InterPro" id="IPR050624">
    <property type="entry name" value="HTH-type_Tx_Regulator"/>
</dbReference>
<keyword evidence="5" id="KW-1185">Reference proteome</keyword>
<dbReference type="PANTHER" id="PTHR43479:SF7">
    <property type="entry name" value="TETR-FAMILY TRANSCRIPTIONAL REGULATOR"/>
    <property type="match status" value="1"/>
</dbReference>
<accession>A0A6V8SH67</accession>
<dbReference type="Proteomes" id="UP000580568">
    <property type="component" value="Unassembled WGS sequence"/>
</dbReference>